<dbReference type="RefSeq" id="WP_011295170.1">
    <property type="nucleotide sequence ID" value="NZ_CP138967.1"/>
</dbReference>
<dbReference type="EMBL" id="JNAX01000010">
    <property type="protein sequence ID" value="KGG20767.1"/>
    <property type="molecule type" value="Genomic_DNA"/>
</dbReference>
<proteinExistence type="predicted"/>
<organism evidence="2 3">
    <name type="scientific">Prochlorococcus marinus str. PAC1</name>
    <dbReference type="NCBI Taxonomy" id="59924"/>
    <lineage>
        <taxon>Bacteria</taxon>
        <taxon>Bacillati</taxon>
        <taxon>Cyanobacteriota</taxon>
        <taxon>Cyanophyceae</taxon>
        <taxon>Synechococcales</taxon>
        <taxon>Prochlorococcaceae</taxon>
        <taxon>Prochlorococcus</taxon>
    </lineage>
</organism>
<keyword evidence="1" id="KW-1133">Transmembrane helix</keyword>
<evidence type="ECO:0000313" key="3">
    <source>
        <dbReference type="Proteomes" id="UP000030392"/>
    </source>
</evidence>
<evidence type="ECO:0000256" key="1">
    <source>
        <dbReference type="SAM" id="Phobius"/>
    </source>
</evidence>
<sequence>MAGGPLLQLWENLLPFAKDLRIRFAIAMLGNVLAILFIFTLCKMFIPGLEEQLFS</sequence>
<feature type="transmembrane region" description="Helical" evidence="1">
    <location>
        <begin position="20"/>
        <end position="46"/>
    </location>
</feature>
<evidence type="ECO:0000313" key="2">
    <source>
        <dbReference type="EMBL" id="KGG20767.1"/>
    </source>
</evidence>
<accession>A0A0A2C5D5</accession>
<gene>
    <name evidence="2" type="ORF">EV03_0703</name>
</gene>
<name>A0A0A2C5D5_PROMR</name>
<dbReference type="Proteomes" id="UP000030392">
    <property type="component" value="Unassembled WGS sequence"/>
</dbReference>
<keyword evidence="1" id="KW-0812">Transmembrane</keyword>
<dbReference type="AlphaFoldDB" id="A0A0A2C5D5"/>
<keyword evidence="1" id="KW-0472">Membrane</keyword>
<reference evidence="3" key="1">
    <citation type="journal article" date="2014" name="Sci. Data">
        <title>Genomes of diverse isolates of the marine cyanobacterium Prochlorococcus.</title>
        <authorList>
            <person name="Biller S."/>
            <person name="Berube P."/>
            <person name="Thompson J."/>
            <person name="Kelly L."/>
            <person name="Roggensack S."/>
            <person name="Awad L."/>
            <person name="Roache-Johnson K."/>
            <person name="Ding H."/>
            <person name="Giovannoni S.J."/>
            <person name="Moore L.R."/>
            <person name="Chisholm S.W."/>
        </authorList>
    </citation>
    <scope>NUCLEOTIDE SEQUENCE [LARGE SCALE GENOMIC DNA]</scope>
    <source>
        <strain evidence="3">PAC1</strain>
    </source>
</reference>
<comment type="caution">
    <text evidence="2">The sequence shown here is derived from an EMBL/GenBank/DDBJ whole genome shotgun (WGS) entry which is preliminary data.</text>
</comment>
<protein>
    <submittedName>
        <fullName evidence="2">Uncharacterized protein</fullName>
    </submittedName>
</protein>